<dbReference type="Gene3D" id="2.40.50.140">
    <property type="entry name" value="Nucleic acid-binding proteins"/>
    <property type="match status" value="1"/>
</dbReference>
<dbReference type="CDD" id="cd03301">
    <property type="entry name" value="ABC_MalK_N"/>
    <property type="match status" value="1"/>
</dbReference>
<dbReference type="GO" id="GO:0016887">
    <property type="term" value="F:ATP hydrolysis activity"/>
    <property type="evidence" value="ECO:0007669"/>
    <property type="project" value="InterPro"/>
</dbReference>
<dbReference type="PROSITE" id="PS50893">
    <property type="entry name" value="ABC_TRANSPORTER_2"/>
    <property type="match status" value="1"/>
</dbReference>
<reference evidence="10" key="1">
    <citation type="submission" date="2020-07" db="EMBL/GenBank/DDBJ databases">
        <title>Huge and variable diversity of episymbiotic CPR bacteria and DPANN archaea in groundwater ecosystems.</title>
        <authorList>
            <person name="He C.Y."/>
            <person name="Keren R."/>
            <person name="Whittaker M."/>
            <person name="Farag I.F."/>
            <person name="Doudna J."/>
            <person name="Cate J.H.D."/>
            <person name="Banfield J.F."/>
        </authorList>
    </citation>
    <scope>NUCLEOTIDE SEQUENCE</scope>
    <source>
        <strain evidence="10">NC_groundwater_1586_Pr3_B-0.1um_66_15</strain>
    </source>
</reference>
<keyword evidence="5" id="KW-0547">Nucleotide-binding</keyword>
<dbReference type="SUPFAM" id="SSF52540">
    <property type="entry name" value="P-loop containing nucleoside triphosphate hydrolases"/>
    <property type="match status" value="1"/>
</dbReference>
<keyword evidence="8" id="KW-0472">Membrane</keyword>
<dbReference type="PANTHER" id="PTHR43875:SF15">
    <property type="entry name" value="TREHALOSE IMPORT ATP-BINDING PROTEIN SUGC"/>
    <property type="match status" value="1"/>
</dbReference>
<proteinExistence type="inferred from homology"/>
<comment type="caution">
    <text evidence="10">The sequence shown here is derived from an EMBL/GenBank/DDBJ whole genome shotgun (WGS) entry which is preliminary data.</text>
</comment>
<evidence type="ECO:0000313" key="10">
    <source>
        <dbReference type="EMBL" id="MBI4921902.1"/>
    </source>
</evidence>
<dbReference type="Gene3D" id="2.40.50.100">
    <property type="match status" value="1"/>
</dbReference>
<dbReference type="Proteomes" id="UP000782610">
    <property type="component" value="Unassembled WGS sequence"/>
</dbReference>
<dbReference type="InterPro" id="IPR047641">
    <property type="entry name" value="ABC_transpr_MalK/UgpC-like"/>
</dbReference>
<evidence type="ECO:0000313" key="11">
    <source>
        <dbReference type="Proteomes" id="UP000782610"/>
    </source>
</evidence>
<dbReference type="GO" id="GO:0008643">
    <property type="term" value="P:carbohydrate transport"/>
    <property type="evidence" value="ECO:0007669"/>
    <property type="project" value="InterPro"/>
</dbReference>
<dbReference type="GO" id="GO:0055052">
    <property type="term" value="C:ATP-binding cassette (ABC) transporter complex, substrate-binding subunit-containing"/>
    <property type="evidence" value="ECO:0007669"/>
    <property type="project" value="TreeGrafter"/>
</dbReference>
<evidence type="ECO:0000256" key="2">
    <source>
        <dbReference type="ARBA" id="ARBA00005417"/>
    </source>
</evidence>
<dbReference type="InterPro" id="IPR013611">
    <property type="entry name" value="Transp-assoc_OB_typ2"/>
</dbReference>
<dbReference type="Gene3D" id="3.40.50.300">
    <property type="entry name" value="P-loop containing nucleotide triphosphate hydrolases"/>
    <property type="match status" value="1"/>
</dbReference>
<evidence type="ECO:0000256" key="6">
    <source>
        <dbReference type="ARBA" id="ARBA00022840"/>
    </source>
</evidence>
<dbReference type="Pfam" id="PF00005">
    <property type="entry name" value="ABC_tran"/>
    <property type="match status" value="1"/>
</dbReference>
<dbReference type="AlphaFoldDB" id="A0A933L2B9"/>
<dbReference type="SUPFAM" id="SSF50331">
    <property type="entry name" value="MOP-like"/>
    <property type="match status" value="1"/>
</dbReference>
<protein>
    <submittedName>
        <fullName evidence="10">ABC transporter ATP-binding protein</fullName>
    </submittedName>
</protein>
<evidence type="ECO:0000256" key="7">
    <source>
        <dbReference type="ARBA" id="ARBA00022967"/>
    </source>
</evidence>
<dbReference type="GO" id="GO:0005524">
    <property type="term" value="F:ATP binding"/>
    <property type="evidence" value="ECO:0007669"/>
    <property type="project" value="UniProtKB-KW"/>
</dbReference>
<comment type="subcellular location">
    <subcellularLocation>
        <location evidence="1">Cell inner membrane</location>
        <topology evidence="1">Peripheral membrane protein</topology>
    </subcellularLocation>
</comment>
<dbReference type="InterPro" id="IPR012340">
    <property type="entry name" value="NA-bd_OB-fold"/>
</dbReference>
<keyword evidence="7" id="KW-1278">Translocase</keyword>
<dbReference type="FunFam" id="3.40.50.300:FF:000042">
    <property type="entry name" value="Maltose/maltodextrin ABC transporter, ATP-binding protein"/>
    <property type="match status" value="1"/>
</dbReference>
<organism evidence="10 11">
    <name type="scientific">Devosia nanyangense</name>
    <dbReference type="NCBI Taxonomy" id="1228055"/>
    <lineage>
        <taxon>Bacteria</taxon>
        <taxon>Pseudomonadati</taxon>
        <taxon>Pseudomonadota</taxon>
        <taxon>Alphaproteobacteria</taxon>
        <taxon>Hyphomicrobiales</taxon>
        <taxon>Devosiaceae</taxon>
        <taxon>Devosia</taxon>
    </lineage>
</organism>
<evidence type="ECO:0000256" key="4">
    <source>
        <dbReference type="ARBA" id="ARBA00022475"/>
    </source>
</evidence>
<sequence>MAEIRVENLRKEFSGFTAVQNSSFIVADGEFFVMLGPSGCGKTTTLRMIAGLELPTSGRILLDGEDVTMKRARERDIAFVFQLFALYPHMNVRKNIGFPLLTQGVPAAEIRARVDEVARLLRIDHILDRSVSGLAGGDRQRVALGRAIVRRPKCFLMDEPLGTLDSEFRDLMVHELRELHNRIGATTVYVTHDQLEAMSMADKIAVMNHGVIEQFGTPTEIYQRPATMYVADFMGSPPMNFLKFHAGLAQGDASVTIRDAQIVLPTIREDRAPAELALGVRPEHIRLDDSSKLRGQILGAEYLGTTQIVVVETAAGVVKARIPAAASVHAGEQVGLALNGPYLSLFETATGRAIATDLSKGAAHG</sequence>
<dbReference type="InterPro" id="IPR003593">
    <property type="entry name" value="AAA+_ATPase"/>
</dbReference>
<dbReference type="PROSITE" id="PS00211">
    <property type="entry name" value="ABC_TRANSPORTER_1"/>
    <property type="match status" value="1"/>
</dbReference>
<keyword evidence="4" id="KW-1003">Cell membrane</keyword>
<evidence type="ECO:0000256" key="8">
    <source>
        <dbReference type="ARBA" id="ARBA00023136"/>
    </source>
</evidence>
<dbReference type="InterPro" id="IPR027417">
    <property type="entry name" value="P-loop_NTPase"/>
</dbReference>
<feature type="domain" description="ABC transporter" evidence="9">
    <location>
        <begin position="4"/>
        <end position="234"/>
    </location>
</feature>
<dbReference type="GO" id="GO:0140359">
    <property type="term" value="F:ABC-type transporter activity"/>
    <property type="evidence" value="ECO:0007669"/>
    <property type="project" value="InterPro"/>
</dbReference>
<evidence type="ECO:0000259" key="9">
    <source>
        <dbReference type="PROSITE" id="PS50893"/>
    </source>
</evidence>
<gene>
    <name evidence="10" type="ORF">HY834_09150</name>
</gene>
<keyword evidence="6 10" id="KW-0067">ATP-binding</keyword>
<dbReference type="InterPro" id="IPR008995">
    <property type="entry name" value="Mo/tungstate-bd_C_term_dom"/>
</dbReference>
<evidence type="ECO:0000256" key="5">
    <source>
        <dbReference type="ARBA" id="ARBA00022741"/>
    </source>
</evidence>
<accession>A0A933L2B9</accession>
<dbReference type="InterPro" id="IPR015855">
    <property type="entry name" value="ABC_transpr_MalK-like"/>
</dbReference>
<dbReference type="Pfam" id="PF08402">
    <property type="entry name" value="TOBE_2"/>
    <property type="match status" value="1"/>
</dbReference>
<dbReference type="PANTHER" id="PTHR43875">
    <property type="entry name" value="MALTODEXTRIN IMPORT ATP-BINDING PROTEIN MSMX"/>
    <property type="match status" value="1"/>
</dbReference>
<name>A0A933L2B9_9HYPH</name>
<evidence type="ECO:0000256" key="3">
    <source>
        <dbReference type="ARBA" id="ARBA00022448"/>
    </source>
</evidence>
<comment type="similarity">
    <text evidence="2">Belongs to the ABC transporter superfamily.</text>
</comment>
<keyword evidence="3" id="KW-0813">Transport</keyword>
<dbReference type="EMBL" id="JACRAF010000025">
    <property type="protein sequence ID" value="MBI4921902.1"/>
    <property type="molecule type" value="Genomic_DNA"/>
</dbReference>
<evidence type="ECO:0000256" key="1">
    <source>
        <dbReference type="ARBA" id="ARBA00004417"/>
    </source>
</evidence>
<dbReference type="SMART" id="SM00382">
    <property type="entry name" value="AAA"/>
    <property type="match status" value="1"/>
</dbReference>
<dbReference type="InterPro" id="IPR003439">
    <property type="entry name" value="ABC_transporter-like_ATP-bd"/>
</dbReference>
<dbReference type="InterPro" id="IPR017871">
    <property type="entry name" value="ABC_transporter-like_CS"/>
</dbReference>